<sequence>MKITAIITAAVTSMVMPILSTQGCSGFESLWLICSHPRQKSFSPSCR</sequence>
<reference evidence="1" key="2">
    <citation type="journal article" date="2015" name="Fish Shellfish Immunol.">
        <title>Early steps in the European eel (Anguilla anguilla)-Vibrio vulnificus interaction in the gills: Role of the RtxA13 toxin.</title>
        <authorList>
            <person name="Callol A."/>
            <person name="Pajuelo D."/>
            <person name="Ebbesson L."/>
            <person name="Teles M."/>
            <person name="MacKenzie S."/>
            <person name="Amaro C."/>
        </authorList>
    </citation>
    <scope>NUCLEOTIDE SEQUENCE</scope>
</reference>
<dbReference type="AlphaFoldDB" id="A0A0E9Q509"/>
<proteinExistence type="predicted"/>
<dbReference type="PROSITE" id="PS51257">
    <property type="entry name" value="PROKAR_LIPOPROTEIN"/>
    <property type="match status" value="1"/>
</dbReference>
<name>A0A0E9Q509_ANGAN</name>
<protein>
    <submittedName>
        <fullName evidence="1">Uncharacterized protein</fullName>
    </submittedName>
</protein>
<organism evidence="1">
    <name type="scientific">Anguilla anguilla</name>
    <name type="common">European freshwater eel</name>
    <name type="synonym">Muraena anguilla</name>
    <dbReference type="NCBI Taxonomy" id="7936"/>
    <lineage>
        <taxon>Eukaryota</taxon>
        <taxon>Metazoa</taxon>
        <taxon>Chordata</taxon>
        <taxon>Craniata</taxon>
        <taxon>Vertebrata</taxon>
        <taxon>Euteleostomi</taxon>
        <taxon>Actinopterygii</taxon>
        <taxon>Neopterygii</taxon>
        <taxon>Teleostei</taxon>
        <taxon>Anguilliformes</taxon>
        <taxon>Anguillidae</taxon>
        <taxon>Anguilla</taxon>
    </lineage>
</organism>
<evidence type="ECO:0000313" key="1">
    <source>
        <dbReference type="EMBL" id="JAH11420.1"/>
    </source>
</evidence>
<accession>A0A0E9Q509</accession>
<dbReference type="EMBL" id="GBXM01097157">
    <property type="protein sequence ID" value="JAH11420.1"/>
    <property type="molecule type" value="Transcribed_RNA"/>
</dbReference>
<reference evidence="1" key="1">
    <citation type="submission" date="2014-11" db="EMBL/GenBank/DDBJ databases">
        <authorList>
            <person name="Amaro Gonzalez C."/>
        </authorList>
    </citation>
    <scope>NUCLEOTIDE SEQUENCE</scope>
</reference>